<dbReference type="SUPFAM" id="SSF52540">
    <property type="entry name" value="P-loop containing nucleoside triphosphate hydrolases"/>
    <property type="match status" value="1"/>
</dbReference>
<sequence>MQNSHQKITDLINQGKPAVALKKLKSLVRKMPANAELERLQGVVHIQLNHMALAEKHLLKARRLAPGNAAVWINLGSLYKLNKQFAQAESCLQEALNISPNHVSAWFNLANVYRESEQWDQAASAYQQVIDRQPNHLNALYSLGVMSKNLGHIEQSIDYLHRALNIDPFHQQSYLALANLKKYQFSANEAGMISQIIDQHQDSEVIELLFAQAQNLEHQRRYEEAFAMLQRANQAKYQSLNRVPFDWPGYTQQVISTFSTPSAHAQDTTRPATEPNPLFVVSLPRSGSTLIEQILASHSRVFGASELTTFPDLIKRLEQQHQTDYPAVWKQCSADDMNKVAMAYQQKINAYGLEHAYVTDKSLINFNYVGSILEVLPKSKIIHCVRHPMDVCLSCYKQLFASGQEYSYDLTELAAYHRHHEQIMAHWKKLYPSQILTVRYEEVVADTRKQIEILLSYLGLDWEDACLQFHQTERMIKTASATQVKQKINREGVQRYKKYGKSMKELEKLLNYA</sequence>
<dbReference type="PROSITE" id="PS50005">
    <property type="entry name" value="TPR"/>
    <property type="match status" value="3"/>
</dbReference>
<dbReference type="Gene3D" id="1.25.40.10">
    <property type="entry name" value="Tetratricopeptide repeat domain"/>
    <property type="match status" value="1"/>
</dbReference>
<feature type="repeat" description="TPR" evidence="2">
    <location>
        <begin position="69"/>
        <end position="102"/>
    </location>
</feature>
<name>A0ABV7JCR1_9GAMM</name>
<dbReference type="InterPro" id="IPR019734">
    <property type="entry name" value="TPR_rpt"/>
</dbReference>
<evidence type="ECO:0000313" key="4">
    <source>
        <dbReference type="Proteomes" id="UP001595533"/>
    </source>
</evidence>
<dbReference type="EMBL" id="JBHRTS010000004">
    <property type="protein sequence ID" value="MFC3194518.1"/>
    <property type="molecule type" value="Genomic_DNA"/>
</dbReference>
<accession>A0ABV7JCR1</accession>
<proteinExistence type="predicted"/>
<keyword evidence="4" id="KW-1185">Reference proteome</keyword>
<dbReference type="PROSITE" id="PS50293">
    <property type="entry name" value="TPR_REGION"/>
    <property type="match status" value="1"/>
</dbReference>
<keyword evidence="2" id="KW-0802">TPR repeat</keyword>
<dbReference type="Gene3D" id="3.40.50.300">
    <property type="entry name" value="P-loop containing nucleotide triphosphate hydrolases"/>
    <property type="match status" value="1"/>
</dbReference>
<dbReference type="InterPro" id="IPR026634">
    <property type="entry name" value="TPST-like"/>
</dbReference>
<feature type="repeat" description="TPR" evidence="2">
    <location>
        <begin position="103"/>
        <end position="136"/>
    </location>
</feature>
<dbReference type="Pfam" id="PF13424">
    <property type="entry name" value="TPR_12"/>
    <property type="match status" value="1"/>
</dbReference>
<gene>
    <name evidence="3" type="ORF">ACFODZ_09740</name>
</gene>
<keyword evidence="1" id="KW-0808">Transferase</keyword>
<evidence type="ECO:0000313" key="3">
    <source>
        <dbReference type="EMBL" id="MFC3194518.1"/>
    </source>
</evidence>
<dbReference type="PANTHER" id="PTHR12788:SF10">
    <property type="entry name" value="PROTEIN-TYROSINE SULFOTRANSFERASE"/>
    <property type="match status" value="1"/>
</dbReference>
<dbReference type="SUPFAM" id="SSF48452">
    <property type="entry name" value="TPR-like"/>
    <property type="match status" value="1"/>
</dbReference>
<dbReference type="InterPro" id="IPR027417">
    <property type="entry name" value="P-loop_NTPase"/>
</dbReference>
<evidence type="ECO:0000256" key="1">
    <source>
        <dbReference type="ARBA" id="ARBA00022679"/>
    </source>
</evidence>
<protein>
    <submittedName>
        <fullName evidence="3">Sulfotransferase</fullName>
    </submittedName>
</protein>
<comment type="caution">
    <text evidence="3">The sequence shown here is derived from an EMBL/GenBank/DDBJ whole genome shotgun (WGS) entry which is preliminary data.</text>
</comment>
<dbReference type="Proteomes" id="UP001595533">
    <property type="component" value="Unassembled WGS sequence"/>
</dbReference>
<dbReference type="Pfam" id="PF13181">
    <property type="entry name" value="TPR_8"/>
    <property type="match status" value="1"/>
</dbReference>
<dbReference type="RefSeq" id="WP_077411223.1">
    <property type="nucleotide sequence ID" value="NZ_JBHRTS010000004.1"/>
</dbReference>
<organism evidence="3 4">
    <name type="scientific">Marinicella sediminis</name>
    <dbReference type="NCBI Taxonomy" id="1792834"/>
    <lineage>
        <taxon>Bacteria</taxon>
        <taxon>Pseudomonadati</taxon>
        <taxon>Pseudomonadota</taxon>
        <taxon>Gammaproteobacteria</taxon>
        <taxon>Lysobacterales</taxon>
        <taxon>Marinicellaceae</taxon>
        <taxon>Marinicella</taxon>
    </lineage>
</organism>
<evidence type="ECO:0000256" key="2">
    <source>
        <dbReference type="PROSITE-ProRule" id="PRU00339"/>
    </source>
</evidence>
<reference evidence="4" key="1">
    <citation type="journal article" date="2019" name="Int. J. Syst. Evol. Microbiol.">
        <title>The Global Catalogue of Microorganisms (GCM) 10K type strain sequencing project: providing services to taxonomists for standard genome sequencing and annotation.</title>
        <authorList>
            <consortium name="The Broad Institute Genomics Platform"/>
            <consortium name="The Broad Institute Genome Sequencing Center for Infectious Disease"/>
            <person name="Wu L."/>
            <person name="Ma J."/>
        </authorList>
    </citation>
    <scope>NUCLEOTIDE SEQUENCE [LARGE SCALE GENOMIC DNA]</scope>
    <source>
        <strain evidence="4">KCTC 42953</strain>
    </source>
</reference>
<dbReference type="PANTHER" id="PTHR12788">
    <property type="entry name" value="PROTEIN-TYROSINE SULFOTRANSFERASE 2"/>
    <property type="match status" value="1"/>
</dbReference>
<dbReference type="Pfam" id="PF13469">
    <property type="entry name" value="Sulfotransfer_3"/>
    <property type="match status" value="1"/>
</dbReference>
<feature type="repeat" description="TPR" evidence="2">
    <location>
        <begin position="137"/>
        <end position="170"/>
    </location>
</feature>
<dbReference type="InterPro" id="IPR011990">
    <property type="entry name" value="TPR-like_helical_dom_sf"/>
</dbReference>
<dbReference type="SMART" id="SM00028">
    <property type="entry name" value="TPR"/>
    <property type="match status" value="4"/>
</dbReference>